<name>A0A377D277_ECOLX</name>
<evidence type="ECO:0000256" key="3">
    <source>
        <dbReference type="ARBA" id="ARBA00023143"/>
    </source>
</evidence>
<dbReference type="Proteomes" id="UP000254052">
    <property type="component" value="Unassembled WGS sequence"/>
</dbReference>
<dbReference type="InterPro" id="IPR023787">
    <property type="entry name" value="T3SS_YcgR"/>
</dbReference>
<keyword evidence="7" id="KW-0282">Flagellum</keyword>
<comment type="function">
    <text evidence="4">Acts as a flagellar brake, regulating swimming and swarming in a bis-(3'-5') cyclic diguanylic acid (c-di-GMP)-dependent manner. Binds 1 c-di-GMP dimer per subunit. Increasing levels of c-di-GMP lead to decreased motility.</text>
</comment>
<evidence type="ECO:0000313" key="7">
    <source>
        <dbReference type="EMBL" id="STM14657.1"/>
    </source>
</evidence>
<accession>A0A377D277</accession>
<reference evidence="7 8" key="1">
    <citation type="submission" date="2018-06" db="EMBL/GenBank/DDBJ databases">
        <authorList>
            <consortium name="Pathogen Informatics"/>
            <person name="Doyle S."/>
        </authorList>
    </citation>
    <scope>NUCLEOTIDE SEQUENCE [LARGE SCALE GENOMIC DNA]</scope>
    <source>
        <strain evidence="7 8">NCTC9962</strain>
    </source>
</reference>
<dbReference type="Gene3D" id="2.30.110.10">
    <property type="entry name" value="Electron Transport, Fmn-binding Protein, Chain A"/>
    <property type="match status" value="1"/>
</dbReference>
<sequence length="302" mass="34565">MSHYHEQFLKQNPLAVLGVLRDLHKAAIPLRLSWNGGQLISKILAITPDKLVLDFGSQAEDNIAVLKAQHITITAETQGAKVEFTVEQLQQSEYLQLPAFITVPPPTLWFVQRRRYFRISAPLHPPYFCQTKLADNSTLRFRLYDLSLGGMGALLETAKPAELQEGMRFAQIEVNMRQWGVFHFDAQLISISERKVIDGKNETITTPRLSFRFLNVSRRWSGNYSGLFSLSSEKPGKKRTKCATDLHRVQCLLKFVDIARSLRRRVISRYVFEELVSIQIVDFADRLFPTLTRKSVAAHLPR</sequence>
<gene>
    <name evidence="4 7" type="primary">ycgR</name>
    <name evidence="7" type="ORF">NCTC9962_06053</name>
</gene>
<dbReference type="GO" id="GO:0009425">
    <property type="term" value="C:bacterial-type flagellum basal body"/>
    <property type="evidence" value="ECO:0007669"/>
    <property type="project" value="UniProtKB-SubCell"/>
</dbReference>
<organism evidence="7 8">
    <name type="scientific">Escherichia coli</name>
    <dbReference type="NCBI Taxonomy" id="562"/>
    <lineage>
        <taxon>Bacteria</taxon>
        <taxon>Pseudomonadati</taxon>
        <taxon>Pseudomonadota</taxon>
        <taxon>Gammaproteobacteria</taxon>
        <taxon>Enterobacterales</taxon>
        <taxon>Enterobacteriaceae</taxon>
        <taxon>Escherichia</taxon>
    </lineage>
</organism>
<dbReference type="InterPro" id="IPR012349">
    <property type="entry name" value="Split_barrel_FMN-bd"/>
</dbReference>
<comment type="subcellular location">
    <subcellularLocation>
        <location evidence="4">Bacterial flagellum basal body</location>
    </subcellularLocation>
</comment>
<comment type="subunit">
    <text evidence="4">Monomer. Interacts with the flagellar basal bodies.</text>
</comment>
<dbReference type="EMBL" id="UGED01000017">
    <property type="protein sequence ID" value="STM14657.1"/>
    <property type="molecule type" value="Genomic_DNA"/>
</dbReference>
<dbReference type="InterPro" id="IPR009926">
    <property type="entry name" value="T3SS_YcgR_PilZN"/>
</dbReference>
<protein>
    <recommendedName>
        <fullName evidence="4">Flagellar brake protein YcgR</fullName>
    </recommendedName>
    <alternativeName>
        <fullName evidence="4">Cyclic di-GMP binding protein YcgR</fullName>
    </alternativeName>
</protein>
<dbReference type="GO" id="GO:0035438">
    <property type="term" value="F:cyclic-di-GMP binding"/>
    <property type="evidence" value="ECO:0007669"/>
    <property type="project" value="UniProtKB-UniRule"/>
</dbReference>
<proteinExistence type="inferred from homology"/>
<evidence type="ECO:0000256" key="1">
    <source>
        <dbReference type="ARBA" id="ARBA00022636"/>
    </source>
</evidence>
<dbReference type="InterPro" id="IPR009875">
    <property type="entry name" value="PilZ_domain"/>
</dbReference>
<feature type="domain" description="Type III secretion system flagellar brake protein YcgR PilZN" evidence="6">
    <location>
        <begin position="8"/>
        <end position="109"/>
    </location>
</feature>
<keyword evidence="1 4" id="KW-0973">c-di-GMP</keyword>
<evidence type="ECO:0000256" key="2">
    <source>
        <dbReference type="ARBA" id="ARBA00022741"/>
    </source>
</evidence>
<dbReference type="Gene3D" id="2.40.10.220">
    <property type="entry name" value="predicted glycosyltransferase like domains"/>
    <property type="match status" value="1"/>
</dbReference>
<evidence type="ECO:0000259" key="5">
    <source>
        <dbReference type="Pfam" id="PF07238"/>
    </source>
</evidence>
<dbReference type="GO" id="GO:0071973">
    <property type="term" value="P:bacterial-type flagellum-dependent cell motility"/>
    <property type="evidence" value="ECO:0007669"/>
    <property type="project" value="UniProtKB-UniRule"/>
</dbReference>
<evidence type="ECO:0000256" key="4">
    <source>
        <dbReference type="HAMAP-Rule" id="MF_01457"/>
    </source>
</evidence>
<evidence type="ECO:0000313" key="8">
    <source>
        <dbReference type="Proteomes" id="UP000254052"/>
    </source>
</evidence>
<keyword evidence="7" id="KW-0969">Cilium</keyword>
<dbReference type="HAMAP" id="MF_01457">
    <property type="entry name" value="YcgR"/>
    <property type="match status" value="1"/>
</dbReference>
<dbReference type="GO" id="GO:0071945">
    <property type="term" value="P:regulation of bacterial-type flagellum-dependent cell motility by regulation of motor speed"/>
    <property type="evidence" value="ECO:0007669"/>
    <property type="project" value="UniProtKB-UniRule"/>
</dbReference>
<keyword evidence="7" id="KW-0966">Cell projection</keyword>
<dbReference type="FunFam" id="2.30.110.10:FF:000008">
    <property type="entry name" value="Flagellar brake protein YcgR"/>
    <property type="match status" value="1"/>
</dbReference>
<dbReference type="Pfam" id="PF07317">
    <property type="entry name" value="PilZN"/>
    <property type="match status" value="1"/>
</dbReference>
<dbReference type="Pfam" id="PF07238">
    <property type="entry name" value="PilZ"/>
    <property type="match status" value="1"/>
</dbReference>
<dbReference type="AlphaFoldDB" id="A0A377D277"/>
<keyword evidence="3 4" id="KW-0975">Bacterial flagellum</keyword>
<comment type="similarity">
    <text evidence="4">Belongs to the YcgR family.</text>
</comment>
<evidence type="ECO:0000259" key="6">
    <source>
        <dbReference type="Pfam" id="PF07317"/>
    </source>
</evidence>
<feature type="domain" description="PilZ" evidence="5">
    <location>
        <begin position="112"/>
        <end position="217"/>
    </location>
</feature>
<keyword evidence="2 4" id="KW-0547">Nucleotide-binding</keyword>